<dbReference type="Proteomes" id="UP001199106">
    <property type="component" value="Unassembled WGS sequence"/>
</dbReference>
<feature type="compositionally biased region" description="Basic and acidic residues" evidence="1">
    <location>
        <begin position="128"/>
        <end position="137"/>
    </location>
</feature>
<evidence type="ECO:0000256" key="1">
    <source>
        <dbReference type="SAM" id="MobiDB-lite"/>
    </source>
</evidence>
<evidence type="ECO:0000313" key="3">
    <source>
        <dbReference type="Proteomes" id="UP001199106"/>
    </source>
</evidence>
<feature type="compositionally biased region" description="Low complexity" evidence="1">
    <location>
        <begin position="157"/>
        <end position="171"/>
    </location>
</feature>
<dbReference type="AlphaFoldDB" id="A0AAD4FCX2"/>
<protein>
    <submittedName>
        <fullName evidence="2">Uncharacterized protein</fullName>
    </submittedName>
</protein>
<sequence length="514" mass="56376">MNTAKALHEGWDAGATVGRDGDDAYTHVSSSSSSSFTAINQPWTQFSAPQSPIAAPIQQNQARRRATVHGPRRHNPAVAQYLGLGTASEPTHLEIYASLPATPASPPREPTRKRTKLAALAAQGNTSDGRHTNEEGRGVSNQRRVSESFRVTKPAHKSAASTSKAPPSRTTQSAFIDNVLLQRSTAGGGGSTVTDHVPTTQAYDVTNHRFASPETITNISQDTVATLPVQHPVNARLFDLEADDYDTTEAGHTDLSFTPQQHETLNSVEDDFDFDMNDYELLTLTSEACGTCSNLAQHTSRSLAQSYSTDDGRLHPTSGSCADIPIMLEEVTTKTSSQVLKKQFTSPVTLTTRLQAAYGNPGSAKIRKPIVRPSFPESVRDRSPVIGLSSNSLLRTCFRIGEVVNQSCQASKSGKHIMIEMYARILTSERIGTEQQFTFCDLFHAKPPYIKGSYSAAIWESVELFEYDGRRLLQQGRLCRCIGTMKREEKVWAMTVLNIWEATWEDIEWVEGIG</sequence>
<reference evidence="2" key="1">
    <citation type="submission" date="2021-07" db="EMBL/GenBank/DDBJ databases">
        <title>Genome Resource of American Ginseng Black Spot Pathogen Alternaria panax.</title>
        <authorList>
            <person name="Qiu C."/>
            <person name="Wang W."/>
            <person name="Liu Z."/>
        </authorList>
    </citation>
    <scope>NUCLEOTIDE SEQUENCE</scope>
    <source>
        <strain evidence="2">BNCC115425</strain>
    </source>
</reference>
<comment type="caution">
    <text evidence="2">The sequence shown here is derived from an EMBL/GenBank/DDBJ whole genome shotgun (WGS) entry which is preliminary data.</text>
</comment>
<feature type="region of interest" description="Disordered" evidence="1">
    <location>
        <begin position="1"/>
        <end position="22"/>
    </location>
</feature>
<keyword evidence="3" id="KW-1185">Reference proteome</keyword>
<organism evidence="2 3">
    <name type="scientific">Alternaria panax</name>
    <dbReference type="NCBI Taxonomy" id="48097"/>
    <lineage>
        <taxon>Eukaryota</taxon>
        <taxon>Fungi</taxon>
        <taxon>Dikarya</taxon>
        <taxon>Ascomycota</taxon>
        <taxon>Pezizomycotina</taxon>
        <taxon>Dothideomycetes</taxon>
        <taxon>Pleosporomycetidae</taxon>
        <taxon>Pleosporales</taxon>
        <taxon>Pleosporineae</taxon>
        <taxon>Pleosporaceae</taxon>
        <taxon>Alternaria</taxon>
        <taxon>Alternaria sect. Panax</taxon>
    </lineage>
</organism>
<gene>
    <name evidence="2" type="ORF">G6011_05409</name>
</gene>
<evidence type="ECO:0000313" key="2">
    <source>
        <dbReference type="EMBL" id="KAG9187538.1"/>
    </source>
</evidence>
<feature type="compositionally biased region" description="Basic and acidic residues" evidence="1">
    <location>
        <begin position="1"/>
        <end position="11"/>
    </location>
</feature>
<feature type="region of interest" description="Disordered" evidence="1">
    <location>
        <begin position="100"/>
        <end position="171"/>
    </location>
</feature>
<accession>A0AAD4FCX2</accession>
<proteinExistence type="predicted"/>
<name>A0AAD4FCX2_9PLEO</name>
<dbReference type="EMBL" id="JAANER010000007">
    <property type="protein sequence ID" value="KAG9187538.1"/>
    <property type="molecule type" value="Genomic_DNA"/>
</dbReference>